<reference evidence="2" key="1">
    <citation type="journal article" date="2023" name="Nat. Commun.">
        <title>Diploid and tetraploid genomes of Acorus and the evolution of monocots.</title>
        <authorList>
            <person name="Ma L."/>
            <person name="Liu K.W."/>
            <person name="Li Z."/>
            <person name="Hsiao Y.Y."/>
            <person name="Qi Y."/>
            <person name="Fu T."/>
            <person name="Tang G.D."/>
            <person name="Zhang D."/>
            <person name="Sun W.H."/>
            <person name="Liu D.K."/>
            <person name="Li Y."/>
            <person name="Chen G.Z."/>
            <person name="Liu X.D."/>
            <person name="Liao X.Y."/>
            <person name="Jiang Y.T."/>
            <person name="Yu X."/>
            <person name="Hao Y."/>
            <person name="Huang J."/>
            <person name="Zhao X.W."/>
            <person name="Ke S."/>
            <person name="Chen Y.Y."/>
            <person name="Wu W.L."/>
            <person name="Hsu J.L."/>
            <person name="Lin Y.F."/>
            <person name="Huang M.D."/>
            <person name="Li C.Y."/>
            <person name="Huang L."/>
            <person name="Wang Z.W."/>
            <person name="Zhao X."/>
            <person name="Zhong W.Y."/>
            <person name="Peng D.H."/>
            <person name="Ahmad S."/>
            <person name="Lan S."/>
            <person name="Zhang J.S."/>
            <person name="Tsai W.C."/>
            <person name="Van de Peer Y."/>
            <person name="Liu Z.J."/>
        </authorList>
    </citation>
    <scope>NUCLEOTIDE SEQUENCE</scope>
    <source>
        <strain evidence="2">CP</strain>
    </source>
</reference>
<dbReference type="EMBL" id="JAUJYO010000007">
    <property type="protein sequence ID" value="KAK1312883.1"/>
    <property type="molecule type" value="Genomic_DNA"/>
</dbReference>
<dbReference type="AlphaFoldDB" id="A0AAV9EH35"/>
<dbReference type="Proteomes" id="UP001180020">
    <property type="component" value="Unassembled WGS sequence"/>
</dbReference>
<gene>
    <name evidence="2" type="ORF">QJS10_CPA07g01027</name>
</gene>
<sequence length="98" mass="10754">MQWTLCPFVTKNSRPEPSSRQPALGSTLSSLSSVHPPIPPVEAPAGTSSFRPPRPSDFVSPELPRIPPTLEQSKTVRLPHPGLQKSFSYDLTPLEIRV</sequence>
<proteinExistence type="predicted"/>
<organism evidence="2 3">
    <name type="scientific">Acorus calamus</name>
    <name type="common">Sweet flag</name>
    <dbReference type="NCBI Taxonomy" id="4465"/>
    <lineage>
        <taxon>Eukaryota</taxon>
        <taxon>Viridiplantae</taxon>
        <taxon>Streptophyta</taxon>
        <taxon>Embryophyta</taxon>
        <taxon>Tracheophyta</taxon>
        <taxon>Spermatophyta</taxon>
        <taxon>Magnoliopsida</taxon>
        <taxon>Liliopsida</taxon>
        <taxon>Acoraceae</taxon>
        <taxon>Acorus</taxon>
    </lineage>
</organism>
<comment type="caution">
    <text evidence="2">The sequence shown here is derived from an EMBL/GenBank/DDBJ whole genome shotgun (WGS) entry which is preliminary data.</text>
</comment>
<feature type="compositionally biased region" description="Polar residues" evidence="1">
    <location>
        <begin position="10"/>
        <end position="33"/>
    </location>
</feature>
<reference evidence="2" key="2">
    <citation type="submission" date="2023-06" db="EMBL/GenBank/DDBJ databases">
        <authorList>
            <person name="Ma L."/>
            <person name="Liu K.-W."/>
            <person name="Li Z."/>
            <person name="Hsiao Y.-Y."/>
            <person name="Qi Y."/>
            <person name="Fu T."/>
            <person name="Tang G."/>
            <person name="Zhang D."/>
            <person name="Sun W.-H."/>
            <person name="Liu D.-K."/>
            <person name="Li Y."/>
            <person name="Chen G.-Z."/>
            <person name="Liu X.-D."/>
            <person name="Liao X.-Y."/>
            <person name="Jiang Y.-T."/>
            <person name="Yu X."/>
            <person name="Hao Y."/>
            <person name="Huang J."/>
            <person name="Zhao X.-W."/>
            <person name="Ke S."/>
            <person name="Chen Y.-Y."/>
            <person name="Wu W.-L."/>
            <person name="Hsu J.-L."/>
            <person name="Lin Y.-F."/>
            <person name="Huang M.-D."/>
            <person name="Li C.-Y."/>
            <person name="Huang L."/>
            <person name="Wang Z.-W."/>
            <person name="Zhao X."/>
            <person name="Zhong W.-Y."/>
            <person name="Peng D.-H."/>
            <person name="Ahmad S."/>
            <person name="Lan S."/>
            <person name="Zhang J.-S."/>
            <person name="Tsai W.-C."/>
            <person name="Van De Peer Y."/>
            <person name="Liu Z.-J."/>
        </authorList>
    </citation>
    <scope>NUCLEOTIDE SEQUENCE</scope>
    <source>
        <strain evidence="2">CP</strain>
        <tissue evidence="2">Leaves</tissue>
    </source>
</reference>
<name>A0AAV9EH35_ACOCL</name>
<protein>
    <submittedName>
        <fullName evidence="2">Uncharacterized protein</fullName>
    </submittedName>
</protein>
<accession>A0AAV9EH35</accession>
<keyword evidence="3" id="KW-1185">Reference proteome</keyword>
<feature type="region of interest" description="Disordered" evidence="1">
    <location>
        <begin position="9"/>
        <end position="67"/>
    </location>
</feature>
<evidence type="ECO:0000256" key="1">
    <source>
        <dbReference type="SAM" id="MobiDB-lite"/>
    </source>
</evidence>
<evidence type="ECO:0000313" key="2">
    <source>
        <dbReference type="EMBL" id="KAK1312883.1"/>
    </source>
</evidence>
<evidence type="ECO:0000313" key="3">
    <source>
        <dbReference type="Proteomes" id="UP001180020"/>
    </source>
</evidence>